<dbReference type="Proteomes" id="UP001212997">
    <property type="component" value="Unassembled WGS sequence"/>
</dbReference>
<feature type="region of interest" description="Disordered" evidence="1">
    <location>
        <begin position="225"/>
        <end position="260"/>
    </location>
</feature>
<evidence type="ECO:0000313" key="3">
    <source>
        <dbReference type="EMBL" id="KAJ3485986.1"/>
    </source>
</evidence>
<name>A0AAD5V4Q6_9APHY</name>
<dbReference type="InterPro" id="IPR040976">
    <property type="entry name" value="Pkinase_fungal"/>
</dbReference>
<feature type="compositionally biased region" description="Polar residues" evidence="1">
    <location>
        <begin position="1"/>
        <end position="11"/>
    </location>
</feature>
<reference evidence="3" key="1">
    <citation type="submission" date="2022-07" db="EMBL/GenBank/DDBJ databases">
        <title>Genome Sequence of Physisporinus lineatus.</title>
        <authorList>
            <person name="Buettner E."/>
        </authorList>
    </citation>
    <scope>NUCLEOTIDE SEQUENCE</scope>
    <source>
        <strain evidence="3">VT162</strain>
    </source>
</reference>
<evidence type="ECO:0000256" key="1">
    <source>
        <dbReference type="SAM" id="MobiDB-lite"/>
    </source>
</evidence>
<gene>
    <name evidence="3" type="ORF">NLI96_g4547</name>
</gene>
<keyword evidence="4" id="KW-1185">Reference proteome</keyword>
<feature type="domain" description="Fungal-type protein kinase" evidence="2">
    <location>
        <begin position="285"/>
        <end position="632"/>
    </location>
</feature>
<comment type="caution">
    <text evidence="3">The sequence shown here is derived from an EMBL/GenBank/DDBJ whole genome shotgun (WGS) entry which is preliminary data.</text>
</comment>
<evidence type="ECO:0000313" key="4">
    <source>
        <dbReference type="Proteomes" id="UP001212997"/>
    </source>
</evidence>
<evidence type="ECO:0000259" key="2">
    <source>
        <dbReference type="Pfam" id="PF17667"/>
    </source>
</evidence>
<accession>A0AAD5V4Q6</accession>
<proteinExistence type="predicted"/>
<dbReference type="Pfam" id="PF17667">
    <property type="entry name" value="Pkinase_fungal"/>
    <property type="match status" value="1"/>
</dbReference>
<dbReference type="Gene3D" id="1.10.510.10">
    <property type="entry name" value="Transferase(Phosphotransferase) domain 1"/>
    <property type="match status" value="1"/>
</dbReference>
<feature type="region of interest" description="Disordered" evidence="1">
    <location>
        <begin position="1"/>
        <end position="54"/>
    </location>
</feature>
<organism evidence="3 4">
    <name type="scientific">Meripilus lineatus</name>
    <dbReference type="NCBI Taxonomy" id="2056292"/>
    <lineage>
        <taxon>Eukaryota</taxon>
        <taxon>Fungi</taxon>
        <taxon>Dikarya</taxon>
        <taxon>Basidiomycota</taxon>
        <taxon>Agaricomycotina</taxon>
        <taxon>Agaricomycetes</taxon>
        <taxon>Polyporales</taxon>
        <taxon>Meripilaceae</taxon>
        <taxon>Meripilus</taxon>
    </lineage>
</organism>
<dbReference type="InterPro" id="IPR011009">
    <property type="entry name" value="Kinase-like_dom_sf"/>
</dbReference>
<dbReference type="EMBL" id="JANAWD010000135">
    <property type="protein sequence ID" value="KAJ3485986.1"/>
    <property type="molecule type" value="Genomic_DNA"/>
</dbReference>
<feature type="compositionally biased region" description="Basic residues" evidence="1">
    <location>
        <begin position="12"/>
        <end position="23"/>
    </location>
</feature>
<protein>
    <recommendedName>
        <fullName evidence="2">Fungal-type protein kinase domain-containing protein</fullName>
    </recommendedName>
</protein>
<sequence>MVDVPTRTSAKGSHHNTTTRRRKVTEPTALPRKGRQVPSECGQAVPPQPIRRRRETPVVRIDELPPIAGHIQRELQATYTSRTHREYPINDFVASIWRYKPEQIPKRRGGYTLPHKLCNLYGHSLNTRDRVNGSFAVLKGIFDHLLGQLRSPESFSFQYTQDSPWSHVRGTFSPTFAWTTTENPKRHHWEWFGLTGDLSKTEQRDYQFGKDIKVNLSLLDPNHGQPDYHHPMVTRKRRRGYEASAPSKRPRLDVEPPEPRVTFDSTPLNDEELHCAASASECLSFAARLYATGISIRETTMKLWYSDRMGIVFSKSFDFLKEPHLLLLVLAAIASANLVKLGVCPFIKFPDDTRYESYSGSNVELLCSKNEADEDLPELQFRFDDTRKVHVAYGGVGRGTTVFPVQPLGVAKTMFDGDLVVKTAWISVRRPAEDLTIRIIRKKLRQDAPDILQHVSDMKCSIAQTTQNTGLPRAFMSNLPSLREERVFRTLVLKAYEPLSAVQSGEEFKVVFAHAVRAHHYVWDVAGVLHRDVSISNVMFYRKDGRVIGVLSDWDIARLRSDIEDDERKDILRRKKEASKAVENGTKTRRKIVDVAGTMPFVALDLMMMDDPPVHTYRHDLESFFWLLIWFCVCHDPKNRKMGRIRQWETGGLKEVGDIKFKVVAENGYDEMLPTEYPEYKEIMDGWGRRLMVLIMEARVVGWEAEVSAPKVGVEKLRTLDYPNFMACLNDEDDSSVSSYDGQLLHGD</sequence>
<dbReference type="AlphaFoldDB" id="A0AAD5V4Q6"/>
<dbReference type="PANTHER" id="PTHR38248">
    <property type="entry name" value="FUNK1 6"/>
    <property type="match status" value="1"/>
</dbReference>
<dbReference type="SUPFAM" id="SSF56112">
    <property type="entry name" value="Protein kinase-like (PK-like)"/>
    <property type="match status" value="1"/>
</dbReference>
<dbReference type="PANTHER" id="PTHR38248:SF2">
    <property type="entry name" value="FUNK1 11"/>
    <property type="match status" value="1"/>
</dbReference>